<dbReference type="Pfam" id="PF07722">
    <property type="entry name" value="Peptidase_C26"/>
    <property type="match status" value="1"/>
</dbReference>
<dbReference type="PANTHER" id="PTHR43235:SF1">
    <property type="entry name" value="GLUTAMINE AMIDOTRANSFERASE PB2B2.05-RELATED"/>
    <property type="match status" value="1"/>
</dbReference>
<dbReference type="PROSITE" id="PS51273">
    <property type="entry name" value="GATASE_TYPE_1"/>
    <property type="match status" value="1"/>
</dbReference>
<dbReference type="InterPro" id="IPR011697">
    <property type="entry name" value="Peptidase_C26"/>
</dbReference>
<reference evidence="2" key="1">
    <citation type="submission" date="2019-01" db="EMBL/GenBank/DDBJ databases">
        <title>Gri0909 isolated from a small marine red alga.</title>
        <authorList>
            <person name="Kim J."/>
            <person name="Jeong S.E."/>
            <person name="Jeon C.O."/>
        </authorList>
    </citation>
    <scope>NUCLEOTIDE SEQUENCE [LARGE SCALE GENOMIC DNA]</scope>
    <source>
        <strain evidence="2">Gri0909</strain>
    </source>
</reference>
<gene>
    <name evidence="1" type="ORF">EOI86_06390</name>
</gene>
<keyword evidence="1" id="KW-0378">Hydrolase</keyword>
<dbReference type="EMBL" id="SADE01000001">
    <property type="protein sequence ID" value="RVU38891.1"/>
    <property type="molecule type" value="Genomic_DNA"/>
</dbReference>
<evidence type="ECO:0000313" key="2">
    <source>
        <dbReference type="Proteomes" id="UP000287447"/>
    </source>
</evidence>
<name>A0A3S3URH3_9PROT</name>
<organism evidence="1 2">
    <name type="scientific">Hwanghaeella grinnelliae</name>
    <dbReference type="NCBI Taxonomy" id="2500179"/>
    <lineage>
        <taxon>Bacteria</taxon>
        <taxon>Pseudomonadati</taxon>
        <taxon>Pseudomonadota</taxon>
        <taxon>Alphaproteobacteria</taxon>
        <taxon>Rhodospirillales</taxon>
        <taxon>Rhodospirillaceae</taxon>
        <taxon>Hwanghaeella</taxon>
    </lineage>
</organism>
<accession>A0A3S3URH3</accession>
<dbReference type="CDD" id="cd01745">
    <property type="entry name" value="GATase1_2"/>
    <property type="match status" value="1"/>
</dbReference>
<sequence length="233" mass="25516">MTRPVIGVTGGRGRGRISWLCAAFSLWLHGARAVRITAQKDPHSHFDPAVVAGLDGLVIGGGDDIGATIYGAEPTPDVRLDPARDALELSALESLWDTEIPILGICRGSQMLNIYAGGNLHQDIYSAFAEVPRIHTPLPRKRVTLEPGTRLEKIIGAGTVKVNALHHQSVDRLGKGFRVAARDEFGIVQATEHQGAVFRVGVQWHPEFLFYRFPHRRLFGSLVEAARGYANRM</sequence>
<dbReference type="GO" id="GO:0016811">
    <property type="term" value="F:hydrolase activity, acting on carbon-nitrogen (but not peptide) bonds, in linear amides"/>
    <property type="evidence" value="ECO:0007669"/>
    <property type="project" value="InterPro"/>
</dbReference>
<protein>
    <submittedName>
        <fullName evidence="1">Gamma-glutamyl-gamma-aminobutyrate hydrolase family protein</fullName>
    </submittedName>
</protein>
<dbReference type="Gene3D" id="3.40.50.880">
    <property type="match status" value="1"/>
</dbReference>
<dbReference type="GO" id="GO:0005829">
    <property type="term" value="C:cytosol"/>
    <property type="evidence" value="ECO:0007669"/>
    <property type="project" value="TreeGrafter"/>
</dbReference>
<dbReference type="PANTHER" id="PTHR43235">
    <property type="entry name" value="GLUTAMINE AMIDOTRANSFERASE PB2B2.05-RELATED"/>
    <property type="match status" value="1"/>
</dbReference>
<dbReference type="InterPro" id="IPR044668">
    <property type="entry name" value="PuuD-like"/>
</dbReference>
<dbReference type="AlphaFoldDB" id="A0A3S3URH3"/>
<evidence type="ECO:0000313" key="1">
    <source>
        <dbReference type="EMBL" id="RVU38891.1"/>
    </source>
</evidence>
<dbReference type="RefSeq" id="WP_127764262.1">
    <property type="nucleotide sequence ID" value="NZ_SADE01000001.1"/>
</dbReference>
<dbReference type="OrthoDB" id="9813383at2"/>
<proteinExistence type="predicted"/>
<dbReference type="SUPFAM" id="SSF52317">
    <property type="entry name" value="Class I glutamine amidotransferase-like"/>
    <property type="match status" value="1"/>
</dbReference>
<keyword evidence="2" id="KW-1185">Reference proteome</keyword>
<dbReference type="InterPro" id="IPR029062">
    <property type="entry name" value="Class_I_gatase-like"/>
</dbReference>
<dbReference type="Proteomes" id="UP000287447">
    <property type="component" value="Unassembled WGS sequence"/>
</dbReference>
<comment type="caution">
    <text evidence="1">The sequence shown here is derived from an EMBL/GenBank/DDBJ whole genome shotgun (WGS) entry which is preliminary data.</text>
</comment>